<sequence>MCGIYIEPDVEYIDPYIQEGGIRSCAGDSKCGYTTRTELAYAYAKMLIEDQHNSEIYNLHGEAITQYELADYLGNAFDAHLTYTAISVEKFKEEQITELGECKGRS</sequence>
<dbReference type="Proteomes" id="UP000092687">
    <property type="component" value="Chromosome"/>
</dbReference>
<proteinExistence type="predicted"/>
<gene>
    <name evidence="1" type="ORF">BBI08_15930</name>
</gene>
<dbReference type="OrthoDB" id="152510at2"/>
<dbReference type="PANTHER" id="PTHR47129:SF1">
    <property type="entry name" value="NMRA-LIKE DOMAIN-CONTAINING PROTEIN"/>
    <property type="match status" value="1"/>
</dbReference>
<reference evidence="1" key="1">
    <citation type="submission" date="2016-10" db="EMBL/GenBank/DDBJ databases">
        <authorList>
            <person name="de Groot N.N."/>
        </authorList>
    </citation>
    <scope>NUCLEOTIDE SEQUENCE</scope>
    <source>
        <strain evidence="1">DSM 24743</strain>
    </source>
</reference>
<dbReference type="InterPro" id="IPR036291">
    <property type="entry name" value="NAD(P)-bd_dom_sf"/>
</dbReference>
<dbReference type="InterPro" id="IPR052718">
    <property type="entry name" value="NmrA-type_oxidoreductase"/>
</dbReference>
<evidence type="ECO:0000313" key="2">
    <source>
        <dbReference type="Proteomes" id="UP000092687"/>
    </source>
</evidence>
<dbReference type="Gene3D" id="3.90.25.10">
    <property type="entry name" value="UDP-galactose 4-epimerase, domain 1"/>
    <property type="match status" value="1"/>
</dbReference>
<organism evidence="1 2">
    <name type="scientific">Planococcus halocryophilus</name>
    <dbReference type="NCBI Taxonomy" id="1215089"/>
    <lineage>
        <taxon>Bacteria</taxon>
        <taxon>Bacillati</taxon>
        <taxon>Bacillota</taxon>
        <taxon>Bacilli</taxon>
        <taxon>Bacillales</taxon>
        <taxon>Caryophanaceae</taxon>
        <taxon>Planococcus</taxon>
    </lineage>
</organism>
<protein>
    <submittedName>
        <fullName evidence="1">Uncharacterized protein</fullName>
    </submittedName>
</protein>
<name>A0A1C7DUC9_9BACL</name>
<dbReference type="SUPFAM" id="SSF51735">
    <property type="entry name" value="NAD(P)-binding Rossmann-fold domains"/>
    <property type="match status" value="1"/>
</dbReference>
<dbReference type="STRING" id="1215089.BBI08_15930"/>
<dbReference type="AlphaFoldDB" id="A0A1C7DUC9"/>
<dbReference type="Gene3D" id="3.40.50.720">
    <property type="entry name" value="NAD(P)-binding Rossmann-like Domain"/>
    <property type="match status" value="1"/>
</dbReference>
<dbReference type="RefSeq" id="WP_008496549.1">
    <property type="nucleotide sequence ID" value="NZ_CP016537.2"/>
</dbReference>
<dbReference type="KEGG" id="phc:BBI08_15930"/>
<accession>A0A1C7DUC9</accession>
<keyword evidence="2" id="KW-1185">Reference proteome</keyword>
<evidence type="ECO:0000313" key="1">
    <source>
        <dbReference type="EMBL" id="ANU15250.1"/>
    </source>
</evidence>
<dbReference type="PANTHER" id="PTHR47129">
    <property type="entry name" value="QUINONE OXIDOREDUCTASE 2"/>
    <property type="match status" value="1"/>
</dbReference>
<dbReference type="EMBL" id="CP016537">
    <property type="protein sequence ID" value="ANU15250.1"/>
    <property type="molecule type" value="Genomic_DNA"/>
</dbReference>